<evidence type="ECO:0000313" key="9">
    <source>
        <dbReference type="Proteomes" id="UP000606653"/>
    </source>
</evidence>
<accession>A0ABQ2L7G8</accession>
<evidence type="ECO:0000256" key="5">
    <source>
        <dbReference type="SAM" id="MobiDB-lite"/>
    </source>
</evidence>
<organism evidence="8 9">
    <name type="scientific">Saccharibacillus kuerlensis</name>
    <dbReference type="NCBI Taxonomy" id="459527"/>
    <lineage>
        <taxon>Bacteria</taxon>
        <taxon>Bacillati</taxon>
        <taxon>Bacillota</taxon>
        <taxon>Bacilli</taxon>
        <taxon>Bacillales</taxon>
        <taxon>Paenibacillaceae</taxon>
        <taxon>Saccharibacillus</taxon>
    </lineage>
</organism>
<name>A0ABQ2L7G8_9BACL</name>
<dbReference type="Pfam" id="PF01497">
    <property type="entry name" value="Peripla_BP_2"/>
    <property type="match status" value="1"/>
</dbReference>
<reference evidence="9" key="1">
    <citation type="journal article" date="2019" name="Int. J. Syst. Evol. Microbiol.">
        <title>The Global Catalogue of Microorganisms (GCM) 10K type strain sequencing project: providing services to taxonomists for standard genome sequencing and annotation.</title>
        <authorList>
            <consortium name="The Broad Institute Genomics Platform"/>
            <consortium name="The Broad Institute Genome Sequencing Center for Infectious Disease"/>
            <person name="Wu L."/>
            <person name="Ma J."/>
        </authorList>
    </citation>
    <scope>NUCLEOTIDE SEQUENCE [LARGE SCALE GENOMIC DNA]</scope>
    <source>
        <strain evidence="9">CGMCC 1.6964</strain>
    </source>
</reference>
<evidence type="ECO:0000256" key="1">
    <source>
        <dbReference type="ARBA" id="ARBA00004196"/>
    </source>
</evidence>
<comment type="caution">
    <text evidence="8">The sequence shown here is derived from an EMBL/GenBank/DDBJ whole genome shotgun (WGS) entry which is preliminary data.</text>
</comment>
<dbReference type="Gene3D" id="3.40.50.1980">
    <property type="entry name" value="Nitrogenase molybdenum iron protein domain"/>
    <property type="match status" value="2"/>
</dbReference>
<comment type="similarity">
    <text evidence="2">Belongs to the bacterial solute-binding protein 8 family.</text>
</comment>
<sequence>MKKKSYLAAAFVLLFMLVLSACGSAAQNGTNTASTETGTEASASTGSTNKDAAAEQSGTVTYESETGPVEIPANPTRIVALSSAPNVLSLGVPLVGVDQWTGANPLFTDMLKDVAVVSEEEPESIAAQTPDLIIAGSTTKNLDQLNKIAPTVVYTWGKLDYLEQQVEIGKLLGKEEEARQWVDDFSKRAADIGDKVKAKYGDDVTVSVIEVDGKSAYVMGDSWARGTEILYQAMDLKMPEPVSKAVSADGYYALSLEVLPEYMGDFIAVSRRLDMDSEMMNSEVWKQIPAVKEGHVIEFETRAASYSDPTTLENLLGIFEKGFLGESK</sequence>
<evidence type="ECO:0000256" key="6">
    <source>
        <dbReference type="SAM" id="SignalP"/>
    </source>
</evidence>
<proteinExistence type="inferred from homology"/>
<dbReference type="InterPro" id="IPR002491">
    <property type="entry name" value="ABC_transptr_periplasmic_BD"/>
</dbReference>
<protein>
    <submittedName>
        <fullName evidence="8">ABC transporter substrate-binding protein</fullName>
    </submittedName>
</protein>
<feature type="domain" description="Fe/B12 periplasmic-binding" evidence="7">
    <location>
        <begin position="77"/>
        <end position="327"/>
    </location>
</feature>
<keyword evidence="9" id="KW-1185">Reference proteome</keyword>
<dbReference type="SUPFAM" id="SSF53807">
    <property type="entry name" value="Helical backbone' metal receptor"/>
    <property type="match status" value="1"/>
</dbReference>
<dbReference type="PROSITE" id="PS50983">
    <property type="entry name" value="FE_B12_PBP"/>
    <property type="match status" value="1"/>
</dbReference>
<feature type="compositionally biased region" description="Low complexity" evidence="5">
    <location>
        <begin position="28"/>
        <end position="49"/>
    </location>
</feature>
<evidence type="ECO:0000259" key="7">
    <source>
        <dbReference type="PROSITE" id="PS50983"/>
    </source>
</evidence>
<evidence type="ECO:0000256" key="2">
    <source>
        <dbReference type="ARBA" id="ARBA00008814"/>
    </source>
</evidence>
<dbReference type="RefSeq" id="WP_018977374.1">
    <property type="nucleotide sequence ID" value="NZ_BMLN01000011.1"/>
</dbReference>
<evidence type="ECO:0000256" key="4">
    <source>
        <dbReference type="ARBA" id="ARBA00022729"/>
    </source>
</evidence>
<dbReference type="Proteomes" id="UP000606653">
    <property type="component" value="Unassembled WGS sequence"/>
</dbReference>
<dbReference type="InterPro" id="IPR051313">
    <property type="entry name" value="Bact_iron-sidero_bind"/>
</dbReference>
<evidence type="ECO:0000313" key="8">
    <source>
        <dbReference type="EMBL" id="GGO06003.1"/>
    </source>
</evidence>
<dbReference type="EMBL" id="BMLN01000011">
    <property type="protein sequence ID" value="GGO06003.1"/>
    <property type="molecule type" value="Genomic_DNA"/>
</dbReference>
<evidence type="ECO:0000256" key="3">
    <source>
        <dbReference type="ARBA" id="ARBA00022448"/>
    </source>
</evidence>
<feature type="region of interest" description="Disordered" evidence="5">
    <location>
        <begin position="28"/>
        <end position="68"/>
    </location>
</feature>
<dbReference type="PANTHER" id="PTHR30532">
    <property type="entry name" value="IRON III DICITRATE-BINDING PERIPLASMIC PROTEIN"/>
    <property type="match status" value="1"/>
</dbReference>
<gene>
    <name evidence="8" type="primary">fhuD</name>
    <name evidence="8" type="ORF">GCM10010969_32940</name>
</gene>
<feature type="signal peptide" evidence="6">
    <location>
        <begin position="1"/>
        <end position="21"/>
    </location>
</feature>
<keyword evidence="3" id="KW-0813">Transport</keyword>
<keyword evidence="4 6" id="KW-0732">Signal</keyword>
<comment type="subcellular location">
    <subcellularLocation>
        <location evidence="1">Cell envelope</location>
    </subcellularLocation>
</comment>
<dbReference type="PANTHER" id="PTHR30532:SF26">
    <property type="entry name" value="IRON(3+)-HYDROXAMATE-BINDING PROTEIN FHUD"/>
    <property type="match status" value="1"/>
</dbReference>
<dbReference type="PROSITE" id="PS51257">
    <property type="entry name" value="PROKAR_LIPOPROTEIN"/>
    <property type="match status" value="1"/>
</dbReference>
<feature type="chain" id="PRO_5046340269" evidence="6">
    <location>
        <begin position="22"/>
        <end position="328"/>
    </location>
</feature>